<feature type="region of interest" description="Disordered" evidence="1">
    <location>
        <begin position="68"/>
        <end position="105"/>
    </location>
</feature>
<accession>A0A6G1L2X4</accession>
<evidence type="ECO:0000256" key="1">
    <source>
        <dbReference type="SAM" id="MobiDB-lite"/>
    </source>
</evidence>
<evidence type="ECO:0000313" key="2">
    <source>
        <dbReference type="EMBL" id="KAF2766942.1"/>
    </source>
</evidence>
<protein>
    <submittedName>
        <fullName evidence="2">Uncharacterized protein</fullName>
    </submittedName>
</protein>
<reference evidence="2" key="1">
    <citation type="journal article" date="2020" name="Stud. Mycol.">
        <title>101 Dothideomycetes genomes: a test case for predicting lifestyles and emergence of pathogens.</title>
        <authorList>
            <person name="Haridas S."/>
            <person name="Albert R."/>
            <person name="Binder M."/>
            <person name="Bloem J."/>
            <person name="Labutti K."/>
            <person name="Salamov A."/>
            <person name="Andreopoulos B."/>
            <person name="Baker S."/>
            <person name="Barry K."/>
            <person name="Bills G."/>
            <person name="Bluhm B."/>
            <person name="Cannon C."/>
            <person name="Castanera R."/>
            <person name="Culley D."/>
            <person name="Daum C."/>
            <person name="Ezra D."/>
            <person name="Gonzalez J."/>
            <person name="Henrissat B."/>
            <person name="Kuo A."/>
            <person name="Liang C."/>
            <person name="Lipzen A."/>
            <person name="Lutzoni F."/>
            <person name="Magnuson J."/>
            <person name="Mondo S."/>
            <person name="Nolan M."/>
            <person name="Ohm R."/>
            <person name="Pangilinan J."/>
            <person name="Park H.-J."/>
            <person name="Ramirez L."/>
            <person name="Alfaro M."/>
            <person name="Sun H."/>
            <person name="Tritt A."/>
            <person name="Yoshinaga Y."/>
            <person name="Zwiers L.-H."/>
            <person name="Turgeon B."/>
            <person name="Goodwin S."/>
            <person name="Spatafora J."/>
            <person name="Crous P."/>
            <person name="Grigoriev I."/>
        </authorList>
    </citation>
    <scope>NUCLEOTIDE SEQUENCE</scope>
    <source>
        <strain evidence="2">CBS 116005</strain>
    </source>
</reference>
<dbReference type="EMBL" id="ML995863">
    <property type="protein sequence ID" value="KAF2766942.1"/>
    <property type="molecule type" value="Genomic_DNA"/>
</dbReference>
<gene>
    <name evidence="2" type="ORF">EJ03DRAFT_384316</name>
</gene>
<feature type="compositionally biased region" description="Polar residues" evidence="1">
    <location>
        <begin position="26"/>
        <end position="36"/>
    </location>
</feature>
<dbReference type="Proteomes" id="UP000799436">
    <property type="component" value="Unassembled WGS sequence"/>
</dbReference>
<feature type="region of interest" description="Disordered" evidence="1">
    <location>
        <begin position="26"/>
        <end position="52"/>
    </location>
</feature>
<evidence type="ECO:0000313" key="3">
    <source>
        <dbReference type="Proteomes" id="UP000799436"/>
    </source>
</evidence>
<dbReference type="AlphaFoldDB" id="A0A6G1L2X4"/>
<name>A0A6G1L2X4_9PEZI</name>
<organism evidence="2 3">
    <name type="scientific">Teratosphaeria nubilosa</name>
    <dbReference type="NCBI Taxonomy" id="161662"/>
    <lineage>
        <taxon>Eukaryota</taxon>
        <taxon>Fungi</taxon>
        <taxon>Dikarya</taxon>
        <taxon>Ascomycota</taxon>
        <taxon>Pezizomycotina</taxon>
        <taxon>Dothideomycetes</taxon>
        <taxon>Dothideomycetidae</taxon>
        <taxon>Mycosphaerellales</taxon>
        <taxon>Teratosphaeriaceae</taxon>
        <taxon>Teratosphaeria</taxon>
    </lineage>
</organism>
<proteinExistence type="predicted"/>
<feature type="compositionally biased region" description="Basic residues" evidence="1">
    <location>
        <begin position="91"/>
        <end position="105"/>
    </location>
</feature>
<keyword evidence="3" id="KW-1185">Reference proteome</keyword>
<sequence length="164" mass="19114">MATCKYSICHSPRSPIPKRIFSIHQQTYPQHSTAHPKQQHHSSIPPLHRTANNHESLHHFPQHLRLQPSHGVDRASPPHMRLPASPQPSKHALRRQRRRQRPLRLRRQLARRARRKDSIFPLQTRHLPPKERLLRLLPAQGPRQAGIHRRPFALCEGSRPEDAG</sequence>